<dbReference type="InterPro" id="IPR032675">
    <property type="entry name" value="LRR_dom_sf"/>
</dbReference>
<dbReference type="InterPro" id="IPR002110">
    <property type="entry name" value="Ankyrin_rpt"/>
</dbReference>
<dbReference type="Pfam" id="PF00023">
    <property type="entry name" value="Ank"/>
    <property type="match status" value="1"/>
</dbReference>
<dbReference type="SMART" id="SM00248">
    <property type="entry name" value="ANK"/>
    <property type="match status" value="8"/>
</dbReference>
<organism evidence="5 6">
    <name type="scientific">Cardiosporidium cionae</name>
    <dbReference type="NCBI Taxonomy" id="476202"/>
    <lineage>
        <taxon>Eukaryota</taxon>
        <taxon>Sar</taxon>
        <taxon>Alveolata</taxon>
        <taxon>Apicomplexa</taxon>
        <taxon>Aconoidasida</taxon>
        <taxon>Nephromycida</taxon>
        <taxon>Cardiosporidium</taxon>
    </lineage>
</organism>
<dbReference type="InterPro" id="IPR036770">
    <property type="entry name" value="Ankyrin_rpt-contain_sf"/>
</dbReference>
<reference evidence="5 6" key="1">
    <citation type="journal article" date="2020" name="bioRxiv">
        <title>Metabolic contributions of an alphaproteobacterial endosymbiont in the apicomplexan Cardiosporidium cionae.</title>
        <authorList>
            <person name="Hunter E.S."/>
            <person name="Paight C.J."/>
            <person name="Lane C.E."/>
        </authorList>
    </citation>
    <scope>NUCLEOTIDE SEQUENCE [LARGE SCALE GENOMIC DNA]</scope>
    <source>
        <strain evidence="5">ESH_2018</strain>
    </source>
</reference>
<evidence type="ECO:0000256" key="2">
    <source>
        <dbReference type="ARBA" id="ARBA00023043"/>
    </source>
</evidence>
<evidence type="ECO:0000313" key="6">
    <source>
        <dbReference type="Proteomes" id="UP000823046"/>
    </source>
</evidence>
<sequence>MTNFRFPVSLSSPLGSTTLCPSLPLASPWMELTVATSSAKFIDEEASLKEGVFLPPVTLLNGKVRPRRKVAVLTPNDAWRERLKHIEGFLDVEAMLLLRQTCRLCYTHQYKPGNGILLFDGFRGYDAKILCDKVLPLACRALHVSTREEGLTLNFTGCTLLKDTSLARIMDAIHGDMKTNAVSGKVKAIHLDFCYQITDQGLAAMLSTHLPYLERLTLRCARNKQLTGLPFTTEISTERWPRFCSFACSFSNMWLESVTAVAHYITGSPMPASKGAPFFVPAILPSRDTCSLSPSIEIFGSWASRCFFEKLALGSMLKTFSQSVKCQNDALVSNLTKKAQKEFWDLANSEEWKSDALLQLVKRSGSEMLVNTPLTVETSEDGDVNVWTLPLSIAIQKMDHNVFNLLLMRGAKVDVWDYLGKSPLFRACEGECYDFAKILIGLGASTMPHDLGGLSALDIAIKKKDSRMVELLLKKGSVLNYRCPSLPKFKSALYVACEVNADEIIEMFLSRGADPNWSSPAKFTPALLAYQLNPAWLERFLAAGAGAPKSKRWVTTELLCCAIAKGDLKSIQLLVEKFPDLLGRPHLMWSLPHIQAVKLGKLDVLDYFLNAGSDINAAGSDGMTALLVATEEGNVRCVQLLLCKGADIDKPKLNGQTPIHTACLENRVKVAEVLLVAGCNVNTVDKVYEETSLMSCIRTRNDALSLLSLSKAAALDCDTVDGRGRTALMYAILYGQYEVADLLMTKEADVTVIDHFGISILTLVNERMSTQKAEKRVLRRFSRLYKTKSCNSFRPNSAATPIASVASRVTSTMLVKGMPPAVPINPVTPSTMKQQMLKPLNMPTIVSVEGGESHRSETRGFMYNSSETSTKLSNVSTDVLTTSKKEPSVTSLYSLSSSSESAAILTNDILPLKYWENPVKHELNGGDSLEGELPGNGAAEKRTSSSSSNECIHSDPHCDTPPNALCIRQSCSSNTEKNPAGFTKTKYEKKFRTEGKSVMSMVRFPISILRATTAK</sequence>
<feature type="repeat" description="ANK" evidence="3">
    <location>
        <begin position="452"/>
        <end position="484"/>
    </location>
</feature>
<evidence type="ECO:0000256" key="4">
    <source>
        <dbReference type="SAM" id="MobiDB-lite"/>
    </source>
</evidence>
<dbReference type="PANTHER" id="PTHR24198:SF165">
    <property type="entry name" value="ANKYRIN REPEAT-CONTAINING PROTEIN-RELATED"/>
    <property type="match status" value="1"/>
</dbReference>
<name>A0ABQ7JFP8_9APIC</name>
<dbReference type="Gene3D" id="3.80.10.10">
    <property type="entry name" value="Ribonuclease Inhibitor"/>
    <property type="match status" value="1"/>
</dbReference>
<dbReference type="PANTHER" id="PTHR24198">
    <property type="entry name" value="ANKYRIN REPEAT AND PROTEIN KINASE DOMAIN-CONTAINING PROTEIN"/>
    <property type="match status" value="1"/>
</dbReference>
<dbReference type="PROSITE" id="PS50088">
    <property type="entry name" value="ANK_REPEAT"/>
    <property type="match status" value="4"/>
</dbReference>
<evidence type="ECO:0000256" key="1">
    <source>
        <dbReference type="ARBA" id="ARBA00022737"/>
    </source>
</evidence>
<evidence type="ECO:0000313" key="5">
    <source>
        <dbReference type="EMBL" id="KAF8822705.1"/>
    </source>
</evidence>
<feature type="region of interest" description="Disordered" evidence="4">
    <location>
        <begin position="925"/>
        <end position="955"/>
    </location>
</feature>
<dbReference type="Gene3D" id="1.25.40.20">
    <property type="entry name" value="Ankyrin repeat-containing domain"/>
    <property type="match status" value="3"/>
</dbReference>
<comment type="caution">
    <text evidence="5">The sequence shown here is derived from an EMBL/GenBank/DDBJ whole genome shotgun (WGS) entry which is preliminary data.</text>
</comment>
<dbReference type="PROSITE" id="PS50297">
    <property type="entry name" value="ANK_REP_REGION"/>
    <property type="match status" value="3"/>
</dbReference>
<evidence type="ECO:0000256" key="3">
    <source>
        <dbReference type="PROSITE-ProRule" id="PRU00023"/>
    </source>
</evidence>
<dbReference type="SUPFAM" id="SSF48403">
    <property type="entry name" value="Ankyrin repeat"/>
    <property type="match status" value="2"/>
</dbReference>
<proteinExistence type="predicted"/>
<dbReference type="Proteomes" id="UP000823046">
    <property type="component" value="Unassembled WGS sequence"/>
</dbReference>
<protein>
    <submittedName>
        <fullName evidence="5">Ankyrin repeat-containing protein</fullName>
    </submittedName>
</protein>
<dbReference type="Pfam" id="PF12796">
    <property type="entry name" value="Ank_2"/>
    <property type="match status" value="2"/>
</dbReference>
<feature type="repeat" description="ANK" evidence="3">
    <location>
        <begin position="621"/>
        <end position="653"/>
    </location>
</feature>
<keyword evidence="2 3" id="KW-0040">ANK repeat</keyword>
<keyword evidence="1" id="KW-0677">Repeat</keyword>
<gene>
    <name evidence="5" type="ORF">IE077_002941</name>
</gene>
<accession>A0ABQ7JFP8</accession>
<keyword evidence="6" id="KW-1185">Reference proteome</keyword>
<feature type="repeat" description="ANK" evidence="3">
    <location>
        <begin position="654"/>
        <end position="686"/>
    </location>
</feature>
<feature type="repeat" description="ANK" evidence="3">
    <location>
        <begin position="723"/>
        <end position="755"/>
    </location>
</feature>
<dbReference type="EMBL" id="JADAQX010000029">
    <property type="protein sequence ID" value="KAF8822705.1"/>
    <property type="molecule type" value="Genomic_DNA"/>
</dbReference>